<evidence type="ECO:0000256" key="2">
    <source>
        <dbReference type="ARBA" id="ARBA00022679"/>
    </source>
</evidence>
<keyword evidence="6" id="KW-1133">Transmembrane helix</keyword>
<keyword evidence="5" id="KW-0067">ATP-binding</keyword>
<gene>
    <name evidence="8" type="ORF">C0184_12040</name>
</gene>
<feature type="transmembrane region" description="Helical" evidence="6">
    <location>
        <begin position="262"/>
        <end position="284"/>
    </location>
</feature>
<reference evidence="8 9" key="1">
    <citation type="submission" date="2018-01" db="EMBL/GenBank/DDBJ databases">
        <title>Metagenomic assembled genomes from two thermal pools in the Uzon Caldera, Kamchatka, Russia.</title>
        <authorList>
            <person name="Wilkins L."/>
            <person name="Ettinger C."/>
        </authorList>
    </citation>
    <scope>NUCLEOTIDE SEQUENCE [LARGE SCALE GENOMIC DNA]</scope>
    <source>
        <strain evidence="8">ZAV-02</strain>
    </source>
</reference>
<dbReference type="Gene3D" id="1.10.510.10">
    <property type="entry name" value="Transferase(Phosphotransferase) domain 1"/>
    <property type="match status" value="1"/>
</dbReference>
<sequence>MKYLQERARFVIARPLARTAQSVLYLAYDHLTDQPVVIKVLAPTRRGLHWPEAVRAFLHEIKMVLALQDIRGSDDGWPYFPRYITHGRSVKGYYYYVQSYIPGQTLAEILAAGRPSDAITIAYELCRTVRILHAHRIVHGDLHPQNIIVRRDGAVVLVDFGLSRYFYEQVPYLRDMGRPLFTPPEQIVGRPLDERSDLFALGLILAELLEVETLPPTTQRLIMHMQRPLIDERNVQLDDLIAELVMVEHLQQVQAAYRTLSCWLMVLVIVSTLIIALFYLAFFLY</sequence>
<dbReference type="SUPFAM" id="SSF56112">
    <property type="entry name" value="Protein kinase-like (PK-like)"/>
    <property type="match status" value="1"/>
</dbReference>
<protein>
    <recommendedName>
        <fullName evidence="1">non-specific serine/threonine protein kinase</fullName>
        <ecNumber evidence="1">2.7.11.1</ecNumber>
    </recommendedName>
</protein>
<dbReference type="Gene3D" id="3.30.200.20">
    <property type="entry name" value="Phosphorylase Kinase, domain 1"/>
    <property type="match status" value="1"/>
</dbReference>
<keyword evidence="4 8" id="KW-0418">Kinase</keyword>
<dbReference type="AlphaFoldDB" id="A0A2J6X0S6"/>
<feature type="domain" description="Protein kinase" evidence="7">
    <location>
        <begin position="10"/>
        <end position="264"/>
    </location>
</feature>
<evidence type="ECO:0000256" key="3">
    <source>
        <dbReference type="ARBA" id="ARBA00022741"/>
    </source>
</evidence>
<evidence type="ECO:0000313" key="8">
    <source>
        <dbReference type="EMBL" id="PMP77343.1"/>
    </source>
</evidence>
<keyword evidence="6" id="KW-0812">Transmembrane</keyword>
<keyword evidence="2" id="KW-0808">Transferase</keyword>
<evidence type="ECO:0000256" key="4">
    <source>
        <dbReference type="ARBA" id="ARBA00022777"/>
    </source>
</evidence>
<dbReference type="EC" id="2.7.11.1" evidence="1"/>
<evidence type="ECO:0000256" key="6">
    <source>
        <dbReference type="SAM" id="Phobius"/>
    </source>
</evidence>
<evidence type="ECO:0000259" key="7">
    <source>
        <dbReference type="PROSITE" id="PS50011"/>
    </source>
</evidence>
<dbReference type="GO" id="GO:0004674">
    <property type="term" value="F:protein serine/threonine kinase activity"/>
    <property type="evidence" value="ECO:0007669"/>
    <property type="project" value="UniProtKB-KW"/>
</dbReference>
<dbReference type="InterPro" id="IPR011009">
    <property type="entry name" value="Kinase-like_dom_sf"/>
</dbReference>
<evidence type="ECO:0000256" key="1">
    <source>
        <dbReference type="ARBA" id="ARBA00012513"/>
    </source>
</evidence>
<dbReference type="GO" id="GO:0005524">
    <property type="term" value="F:ATP binding"/>
    <property type="evidence" value="ECO:0007669"/>
    <property type="project" value="UniProtKB-KW"/>
</dbReference>
<dbReference type="SMART" id="SM00220">
    <property type="entry name" value="S_TKc"/>
    <property type="match status" value="1"/>
</dbReference>
<dbReference type="Pfam" id="PF00069">
    <property type="entry name" value="Pkinase"/>
    <property type="match status" value="1"/>
</dbReference>
<proteinExistence type="predicted"/>
<dbReference type="PANTHER" id="PTHR43289:SF6">
    <property type="entry name" value="SERINE_THREONINE-PROTEIN KINASE NEKL-3"/>
    <property type="match status" value="1"/>
</dbReference>
<dbReference type="PROSITE" id="PS50011">
    <property type="entry name" value="PROTEIN_KINASE_DOM"/>
    <property type="match status" value="1"/>
</dbReference>
<keyword evidence="8" id="KW-0723">Serine/threonine-protein kinase</keyword>
<organism evidence="8 9">
    <name type="scientific">Chloroflexus aggregans</name>
    <dbReference type="NCBI Taxonomy" id="152260"/>
    <lineage>
        <taxon>Bacteria</taxon>
        <taxon>Bacillati</taxon>
        <taxon>Chloroflexota</taxon>
        <taxon>Chloroflexia</taxon>
        <taxon>Chloroflexales</taxon>
        <taxon>Chloroflexineae</taxon>
        <taxon>Chloroflexaceae</taxon>
        <taxon>Chloroflexus</taxon>
    </lineage>
</organism>
<evidence type="ECO:0000313" key="9">
    <source>
        <dbReference type="Proteomes" id="UP000243376"/>
    </source>
</evidence>
<keyword evidence="3" id="KW-0547">Nucleotide-binding</keyword>
<keyword evidence="6" id="KW-0472">Membrane</keyword>
<dbReference type="CDD" id="cd14014">
    <property type="entry name" value="STKc_PknB_like"/>
    <property type="match status" value="1"/>
</dbReference>
<accession>A0A2J6X0S6</accession>
<dbReference type="InterPro" id="IPR000719">
    <property type="entry name" value="Prot_kinase_dom"/>
</dbReference>
<name>A0A2J6X0S6_9CHLR</name>
<dbReference type="PANTHER" id="PTHR43289">
    <property type="entry name" value="MITOGEN-ACTIVATED PROTEIN KINASE KINASE KINASE 20-RELATED"/>
    <property type="match status" value="1"/>
</dbReference>
<evidence type="ECO:0000256" key="5">
    <source>
        <dbReference type="ARBA" id="ARBA00022840"/>
    </source>
</evidence>
<comment type="caution">
    <text evidence="8">The sequence shown here is derived from an EMBL/GenBank/DDBJ whole genome shotgun (WGS) entry which is preliminary data.</text>
</comment>
<dbReference type="Proteomes" id="UP000243376">
    <property type="component" value="Unassembled WGS sequence"/>
</dbReference>
<dbReference type="EMBL" id="PNIQ01000803">
    <property type="protein sequence ID" value="PMP77343.1"/>
    <property type="molecule type" value="Genomic_DNA"/>
</dbReference>